<dbReference type="EMBL" id="PYGB01000005">
    <property type="protein sequence ID" value="PSK86459.1"/>
    <property type="molecule type" value="Genomic_DNA"/>
</dbReference>
<keyword evidence="6" id="KW-1185">Reference proteome</keyword>
<evidence type="ECO:0000313" key="5">
    <source>
        <dbReference type="Proteomes" id="UP000193495"/>
    </source>
</evidence>
<evidence type="ECO:0000313" key="4">
    <source>
        <dbReference type="EMBL" id="SLN45580.1"/>
    </source>
</evidence>
<evidence type="ECO:0000256" key="1">
    <source>
        <dbReference type="SAM" id="Phobius"/>
    </source>
</evidence>
<dbReference type="Pfam" id="PF01970">
    <property type="entry name" value="TctA"/>
    <property type="match status" value="1"/>
</dbReference>
<feature type="transmembrane region" description="Helical" evidence="1">
    <location>
        <begin position="167"/>
        <end position="184"/>
    </location>
</feature>
<proteinExistence type="predicted"/>
<evidence type="ECO:0000313" key="6">
    <source>
        <dbReference type="Proteomes" id="UP000240624"/>
    </source>
</evidence>
<feature type="transmembrane region" description="Helical" evidence="1">
    <location>
        <begin position="106"/>
        <end position="132"/>
    </location>
</feature>
<feature type="transmembrane region" description="Helical" evidence="1">
    <location>
        <begin position="410"/>
        <end position="438"/>
    </location>
</feature>
<gene>
    <name evidence="3" type="ORF">CLV79_105166</name>
    <name evidence="4" type="ORF">LOS8367_02006</name>
</gene>
<accession>A0A1X6ZAJ8</accession>
<dbReference type="AlphaFoldDB" id="A0A1X6ZAJ8"/>
<feature type="transmembrane region" description="Helical" evidence="1">
    <location>
        <begin position="351"/>
        <end position="377"/>
    </location>
</feature>
<feature type="transmembrane region" description="Helical" evidence="1">
    <location>
        <begin position="16"/>
        <end position="35"/>
    </location>
</feature>
<keyword evidence="1" id="KW-0472">Membrane</keyword>
<feature type="transmembrane region" description="Helical" evidence="1">
    <location>
        <begin position="144"/>
        <end position="160"/>
    </location>
</feature>
<evidence type="ECO:0000313" key="3">
    <source>
        <dbReference type="EMBL" id="PSK86459.1"/>
    </source>
</evidence>
<dbReference type="PANTHER" id="PTHR35342">
    <property type="entry name" value="TRICARBOXYLIC TRANSPORT PROTEIN"/>
    <property type="match status" value="1"/>
</dbReference>
<feature type="transmembrane region" description="Helical" evidence="1">
    <location>
        <begin position="458"/>
        <end position="479"/>
    </location>
</feature>
<dbReference type="OrthoDB" id="9791872at2"/>
<keyword evidence="1" id="KW-0812">Transmembrane</keyword>
<dbReference type="RefSeq" id="WP_085896350.1">
    <property type="nucleotide sequence ID" value="NZ_FWFY01000005.1"/>
</dbReference>
<feature type="transmembrane region" description="Helical" evidence="1">
    <location>
        <begin position="55"/>
        <end position="79"/>
    </location>
</feature>
<dbReference type="PANTHER" id="PTHR35342:SF5">
    <property type="entry name" value="TRICARBOXYLIC TRANSPORT PROTEIN"/>
    <property type="match status" value="1"/>
</dbReference>
<dbReference type="EMBL" id="FWFY01000005">
    <property type="protein sequence ID" value="SLN45580.1"/>
    <property type="molecule type" value="Genomic_DNA"/>
</dbReference>
<feature type="transmembrane region" description="Helical" evidence="1">
    <location>
        <begin position="196"/>
        <end position="217"/>
    </location>
</feature>
<feature type="domain" description="DUF112" evidence="2">
    <location>
        <begin position="17"/>
        <end position="433"/>
    </location>
</feature>
<protein>
    <submittedName>
        <fullName evidence="3">Putative tricarboxylic transport membrane protein</fullName>
    </submittedName>
    <submittedName>
        <fullName evidence="4">Tripartite tricarboxylate transporter TctA family protein</fullName>
    </submittedName>
</protein>
<keyword evidence="1" id="KW-1133">Transmembrane helix</keyword>
<dbReference type="InterPro" id="IPR002823">
    <property type="entry name" value="DUF112_TM"/>
</dbReference>
<evidence type="ECO:0000259" key="2">
    <source>
        <dbReference type="Pfam" id="PF01970"/>
    </source>
</evidence>
<organism evidence="4 5">
    <name type="scientific">Limimaricola soesokkakensis</name>
    <dbReference type="NCBI Taxonomy" id="1343159"/>
    <lineage>
        <taxon>Bacteria</taxon>
        <taxon>Pseudomonadati</taxon>
        <taxon>Pseudomonadota</taxon>
        <taxon>Alphaproteobacteria</taxon>
        <taxon>Rhodobacterales</taxon>
        <taxon>Paracoccaceae</taxon>
        <taxon>Limimaricola</taxon>
    </lineage>
</organism>
<sequence>MGDILSGLLALGDPKLLLLIVATTLAGTVIGVLPGLNATTGAALMLPFTLTMDPISATVVLATIYGSATFAGSITAILINTPGTSASATTCLDGYPLALRGEAGRALGVATIASTFGGLVSIVFLFVAAPLMARLAYDFGPPEYFALTLFGLSMLATIGGGSAVKNLIAGAFGVLLATIGVDLLTGVERYTFGTHALYDGIGFVPVMIGIFGIAELLRQSTQLGTERRLIAMRAVKLPSWADIRRIRTTVLRSTGIGTFIGVLPAEGATIASMISYNEARRWSPNRDNFGNGEIEGIAASEAANNSAIGGSLVPTLALGIPGSPTAAIILAGLLTQGLQPGPMLFAEQGEFLGVIFAALLVANLLFIAVGLGGAPIFARITTIPVRILWPLVFLFSIVGAYAIRQSQVDVIIALAFGVIGHLMIRHGFSVVSLAIGLVLGAMVEQRLGQSVAMFRGEWWMLFTRPIALTFFALTLLALFGAPTTHLIRKITRKEIAS</sequence>
<name>A0A1X6ZAJ8_9RHOB</name>
<feature type="transmembrane region" description="Helical" evidence="1">
    <location>
        <begin position="383"/>
        <end position="403"/>
    </location>
</feature>
<reference evidence="4 5" key="1">
    <citation type="submission" date="2017-03" db="EMBL/GenBank/DDBJ databases">
        <authorList>
            <person name="Afonso C.L."/>
            <person name="Miller P.J."/>
            <person name="Scott M.A."/>
            <person name="Spackman E."/>
            <person name="Goraichik I."/>
            <person name="Dimitrov K.M."/>
            <person name="Suarez D.L."/>
            <person name="Swayne D.E."/>
        </authorList>
    </citation>
    <scope>NUCLEOTIDE SEQUENCE [LARGE SCALE GENOMIC DNA]</scope>
    <source>
        <strain evidence="4 5">CECT 8367</strain>
    </source>
</reference>
<dbReference type="Proteomes" id="UP000193495">
    <property type="component" value="Unassembled WGS sequence"/>
</dbReference>
<reference evidence="3 6" key="2">
    <citation type="submission" date="2018-03" db="EMBL/GenBank/DDBJ databases">
        <title>Genomic Encyclopedia of Archaeal and Bacterial Type Strains, Phase II (KMG-II): from individual species to whole genera.</title>
        <authorList>
            <person name="Goeker M."/>
        </authorList>
    </citation>
    <scope>NUCLEOTIDE SEQUENCE [LARGE SCALE GENOMIC DNA]</scope>
    <source>
        <strain evidence="3 6">DSM 29956</strain>
    </source>
</reference>
<dbReference type="Proteomes" id="UP000240624">
    <property type="component" value="Unassembled WGS sequence"/>
</dbReference>